<evidence type="ECO:0000313" key="3">
    <source>
        <dbReference type="Proteomes" id="UP001529510"/>
    </source>
</evidence>
<sequence length="69" mass="7388">MDPPPTSPSTAALQKTSPPTDPATASAPDELSTESATVRQLTTELTAQASRLFMHEQQLDRLTDLTAHL</sequence>
<feature type="compositionally biased region" description="Low complexity" evidence="1">
    <location>
        <begin position="16"/>
        <end position="29"/>
    </location>
</feature>
<proteinExistence type="predicted"/>
<dbReference type="AlphaFoldDB" id="A0ABD0QIW0"/>
<evidence type="ECO:0000256" key="1">
    <source>
        <dbReference type="SAM" id="MobiDB-lite"/>
    </source>
</evidence>
<organism evidence="2 3">
    <name type="scientific">Cirrhinus mrigala</name>
    <name type="common">Mrigala</name>
    <dbReference type="NCBI Taxonomy" id="683832"/>
    <lineage>
        <taxon>Eukaryota</taxon>
        <taxon>Metazoa</taxon>
        <taxon>Chordata</taxon>
        <taxon>Craniata</taxon>
        <taxon>Vertebrata</taxon>
        <taxon>Euteleostomi</taxon>
        <taxon>Actinopterygii</taxon>
        <taxon>Neopterygii</taxon>
        <taxon>Teleostei</taxon>
        <taxon>Ostariophysi</taxon>
        <taxon>Cypriniformes</taxon>
        <taxon>Cyprinidae</taxon>
        <taxon>Labeoninae</taxon>
        <taxon>Labeonini</taxon>
        <taxon>Cirrhinus</taxon>
    </lineage>
</organism>
<dbReference type="EMBL" id="JAMKFB020000008">
    <property type="protein sequence ID" value="KAL0186169.1"/>
    <property type="molecule type" value="Genomic_DNA"/>
</dbReference>
<keyword evidence="3" id="KW-1185">Reference proteome</keyword>
<feature type="non-terminal residue" evidence="2">
    <location>
        <position position="69"/>
    </location>
</feature>
<accession>A0ABD0QIW0</accession>
<reference evidence="2 3" key="1">
    <citation type="submission" date="2024-05" db="EMBL/GenBank/DDBJ databases">
        <title>Genome sequencing and assembly of Indian major carp, Cirrhinus mrigala (Hamilton, 1822).</title>
        <authorList>
            <person name="Mohindra V."/>
            <person name="Chowdhury L.M."/>
            <person name="Lal K."/>
            <person name="Jena J.K."/>
        </authorList>
    </citation>
    <scope>NUCLEOTIDE SEQUENCE [LARGE SCALE GENOMIC DNA]</scope>
    <source>
        <strain evidence="2">CM1030</strain>
        <tissue evidence="2">Blood</tissue>
    </source>
</reference>
<name>A0ABD0QIW0_CIRMR</name>
<gene>
    <name evidence="2" type="ORF">M9458_017839</name>
</gene>
<protein>
    <submittedName>
        <fullName evidence="2">Uncharacterized protein</fullName>
    </submittedName>
</protein>
<evidence type="ECO:0000313" key="2">
    <source>
        <dbReference type="EMBL" id="KAL0186169.1"/>
    </source>
</evidence>
<comment type="caution">
    <text evidence="2">The sequence shown here is derived from an EMBL/GenBank/DDBJ whole genome shotgun (WGS) entry which is preliminary data.</text>
</comment>
<feature type="region of interest" description="Disordered" evidence="1">
    <location>
        <begin position="1"/>
        <end position="37"/>
    </location>
</feature>
<dbReference type="Proteomes" id="UP001529510">
    <property type="component" value="Unassembled WGS sequence"/>
</dbReference>